<feature type="domain" description="DUF1648" evidence="2">
    <location>
        <begin position="23"/>
        <end position="68"/>
    </location>
</feature>
<dbReference type="RefSeq" id="WP_033677049.1">
    <property type="nucleotide sequence ID" value="NZ_JOTM01000027.1"/>
</dbReference>
<comment type="caution">
    <text evidence="3">The sequence shown here is derived from an EMBL/GenBank/DDBJ whole genome shotgun (WGS) entry which is preliminary data.</text>
</comment>
<dbReference type="STRING" id="574375.AZF08_14485"/>
<dbReference type="EMBL" id="JOTM01000027">
    <property type="protein sequence ID" value="KEK22655.1"/>
    <property type="molecule type" value="Genomic_DNA"/>
</dbReference>
<gene>
    <name evidence="3" type="ORF">BAGA_16940</name>
</gene>
<dbReference type="InterPro" id="IPR012867">
    <property type="entry name" value="DUF1648"/>
</dbReference>
<sequence>MKEVVQIPKTKFETYIEVLSFCLLFSIFVYVFYMWSELPERIPSHFDGMGRPDGWSGKESILILPIIGLFLFFLLTMLGKASQMFNYSTNVPEEKAPKLYVEGRRLMIALNIEITFFFVIGTWKEVQTAIGKADGLGVWFLTSFLVILFGTLIVYIIRFRCV</sequence>
<keyword evidence="4" id="KW-1185">Reference proteome</keyword>
<feature type="transmembrane region" description="Helical" evidence="1">
    <location>
        <begin position="12"/>
        <end position="35"/>
    </location>
</feature>
<keyword evidence="1" id="KW-1133">Transmembrane helix</keyword>
<feature type="transmembrane region" description="Helical" evidence="1">
    <location>
        <begin position="60"/>
        <end position="78"/>
    </location>
</feature>
<evidence type="ECO:0000313" key="3">
    <source>
        <dbReference type="EMBL" id="KEK22655.1"/>
    </source>
</evidence>
<feature type="transmembrane region" description="Helical" evidence="1">
    <location>
        <begin position="136"/>
        <end position="157"/>
    </location>
</feature>
<accession>A0A073K7V8</accession>
<dbReference type="OrthoDB" id="9808690at2"/>
<keyword evidence="1" id="KW-0472">Membrane</keyword>
<evidence type="ECO:0000313" key="4">
    <source>
        <dbReference type="Proteomes" id="UP000027778"/>
    </source>
</evidence>
<keyword evidence="1" id="KW-0812">Transmembrane</keyword>
<reference evidence="3 4" key="1">
    <citation type="submission" date="2014-06" db="EMBL/GenBank/DDBJ databases">
        <title>Draft genome sequence of Bacillus gaemokensis JCM 15801 (MCCC 1A00707).</title>
        <authorList>
            <person name="Lai Q."/>
            <person name="Liu Y."/>
            <person name="Shao Z."/>
        </authorList>
    </citation>
    <scope>NUCLEOTIDE SEQUENCE [LARGE SCALE GENOMIC DNA]</scope>
    <source>
        <strain evidence="3 4">JCM 15801</strain>
    </source>
</reference>
<dbReference type="AlphaFoldDB" id="A0A073K7V8"/>
<evidence type="ECO:0000256" key="1">
    <source>
        <dbReference type="SAM" id="Phobius"/>
    </source>
</evidence>
<dbReference type="Pfam" id="PF07853">
    <property type="entry name" value="DUF1648"/>
    <property type="match status" value="1"/>
</dbReference>
<evidence type="ECO:0000259" key="2">
    <source>
        <dbReference type="Pfam" id="PF07853"/>
    </source>
</evidence>
<name>A0A073K7V8_9BACI</name>
<dbReference type="eggNOG" id="COG4194">
    <property type="taxonomic scope" value="Bacteria"/>
</dbReference>
<feature type="transmembrane region" description="Helical" evidence="1">
    <location>
        <begin position="106"/>
        <end position="124"/>
    </location>
</feature>
<proteinExistence type="predicted"/>
<protein>
    <recommendedName>
        <fullName evidence="2">DUF1648 domain-containing protein</fullName>
    </recommendedName>
</protein>
<organism evidence="3 4">
    <name type="scientific">Bacillus gaemokensis</name>
    <dbReference type="NCBI Taxonomy" id="574375"/>
    <lineage>
        <taxon>Bacteria</taxon>
        <taxon>Bacillati</taxon>
        <taxon>Bacillota</taxon>
        <taxon>Bacilli</taxon>
        <taxon>Bacillales</taxon>
        <taxon>Bacillaceae</taxon>
        <taxon>Bacillus</taxon>
        <taxon>Bacillus cereus group</taxon>
    </lineage>
</organism>
<dbReference type="Proteomes" id="UP000027778">
    <property type="component" value="Unassembled WGS sequence"/>
</dbReference>